<dbReference type="AlphaFoldDB" id="A0AAE1ECL5"/>
<dbReference type="Proteomes" id="UP001283361">
    <property type="component" value="Unassembled WGS sequence"/>
</dbReference>
<proteinExistence type="predicted"/>
<reference evidence="1" key="1">
    <citation type="journal article" date="2023" name="G3 (Bethesda)">
        <title>A reference genome for the long-term kleptoplast-retaining sea slug Elysia crispata morphotype clarki.</title>
        <authorList>
            <person name="Eastman K.E."/>
            <person name="Pendleton A.L."/>
            <person name="Shaikh M.A."/>
            <person name="Suttiyut T."/>
            <person name="Ogas R."/>
            <person name="Tomko P."/>
            <person name="Gavelis G."/>
            <person name="Widhalm J.R."/>
            <person name="Wisecaver J.H."/>
        </authorList>
    </citation>
    <scope>NUCLEOTIDE SEQUENCE</scope>
    <source>
        <strain evidence="1">ECLA1</strain>
    </source>
</reference>
<evidence type="ECO:0000313" key="2">
    <source>
        <dbReference type="Proteomes" id="UP001283361"/>
    </source>
</evidence>
<sequence length="125" mass="13666">MQQERANQLDTPADHRSIHTVCMADCIPTVSFSWHLVHIPIPRCTSWPVEALMDAKKAAASPPLVKREYLSPSLARVGTDSLPLPSLGGGHVVYDGLSRIRRDAEADCLKPPMMGDNPISLARGR</sequence>
<organism evidence="1 2">
    <name type="scientific">Elysia crispata</name>
    <name type="common">lettuce slug</name>
    <dbReference type="NCBI Taxonomy" id="231223"/>
    <lineage>
        <taxon>Eukaryota</taxon>
        <taxon>Metazoa</taxon>
        <taxon>Spiralia</taxon>
        <taxon>Lophotrochozoa</taxon>
        <taxon>Mollusca</taxon>
        <taxon>Gastropoda</taxon>
        <taxon>Heterobranchia</taxon>
        <taxon>Euthyneura</taxon>
        <taxon>Panpulmonata</taxon>
        <taxon>Sacoglossa</taxon>
        <taxon>Placobranchoidea</taxon>
        <taxon>Plakobranchidae</taxon>
        <taxon>Elysia</taxon>
    </lineage>
</organism>
<gene>
    <name evidence="1" type="ORF">RRG08_010377</name>
</gene>
<evidence type="ECO:0000313" key="1">
    <source>
        <dbReference type="EMBL" id="KAK3802606.1"/>
    </source>
</evidence>
<dbReference type="EMBL" id="JAWDGP010000221">
    <property type="protein sequence ID" value="KAK3802606.1"/>
    <property type="molecule type" value="Genomic_DNA"/>
</dbReference>
<protein>
    <submittedName>
        <fullName evidence="1">Uncharacterized protein</fullName>
    </submittedName>
</protein>
<comment type="caution">
    <text evidence="1">The sequence shown here is derived from an EMBL/GenBank/DDBJ whole genome shotgun (WGS) entry which is preliminary data.</text>
</comment>
<keyword evidence="2" id="KW-1185">Reference proteome</keyword>
<name>A0AAE1ECL5_9GAST</name>
<accession>A0AAE1ECL5</accession>